<dbReference type="InterPro" id="IPR001173">
    <property type="entry name" value="Glyco_trans_2-like"/>
</dbReference>
<organism evidence="2 3">
    <name type="scientific">Bariatricus massiliensis</name>
    <dbReference type="NCBI Taxonomy" id="1745713"/>
    <lineage>
        <taxon>Bacteria</taxon>
        <taxon>Bacillati</taxon>
        <taxon>Bacillota</taxon>
        <taxon>Clostridia</taxon>
        <taxon>Lachnospirales</taxon>
        <taxon>Lachnospiraceae</taxon>
        <taxon>Bariatricus</taxon>
    </lineage>
</organism>
<evidence type="ECO:0000313" key="3">
    <source>
        <dbReference type="Proteomes" id="UP001299546"/>
    </source>
</evidence>
<accession>A0ABS8DI32</accession>
<dbReference type="Proteomes" id="UP001299546">
    <property type="component" value="Unassembled WGS sequence"/>
</dbReference>
<dbReference type="CDD" id="cd04186">
    <property type="entry name" value="GT_2_like_c"/>
    <property type="match status" value="1"/>
</dbReference>
<dbReference type="InterPro" id="IPR029044">
    <property type="entry name" value="Nucleotide-diphossugar_trans"/>
</dbReference>
<name>A0ABS8DI32_9FIRM</name>
<proteinExistence type="predicted"/>
<dbReference type="RefSeq" id="WP_066730919.1">
    <property type="nucleotide sequence ID" value="NZ_JAJCIQ010000004.1"/>
</dbReference>
<dbReference type="Pfam" id="PF00535">
    <property type="entry name" value="Glycos_transf_2"/>
    <property type="match status" value="1"/>
</dbReference>
<dbReference type="PANTHER" id="PTHR43179">
    <property type="entry name" value="RHAMNOSYLTRANSFERASE WBBL"/>
    <property type="match status" value="1"/>
</dbReference>
<dbReference type="EMBL" id="JAJCIS010000008">
    <property type="protein sequence ID" value="MCB7388095.1"/>
    <property type="molecule type" value="Genomic_DNA"/>
</dbReference>
<gene>
    <name evidence="2" type="ORF">LIZ65_12440</name>
</gene>
<feature type="domain" description="Glycosyltransferase 2-like" evidence="1">
    <location>
        <begin position="9"/>
        <end position="182"/>
    </location>
</feature>
<dbReference type="PANTHER" id="PTHR43179:SF10">
    <property type="entry name" value="GLYCOSYL TRANSFERASE"/>
    <property type="match status" value="1"/>
</dbReference>
<dbReference type="SUPFAM" id="SSF53448">
    <property type="entry name" value="Nucleotide-diphospho-sugar transferases"/>
    <property type="match status" value="1"/>
</dbReference>
<evidence type="ECO:0000259" key="1">
    <source>
        <dbReference type="Pfam" id="PF00535"/>
    </source>
</evidence>
<evidence type="ECO:0000313" key="2">
    <source>
        <dbReference type="EMBL" id="MCB7388095.1"/>
    </source>
</evidence>
<reference evidence="2 3" key="1">
    <citation type="submission" date="2021-10" db="EMBL/GenBank/DDBJ databases">
        <title>Collection of gut derived symbiotic bacterial strains cultured from healthy donors.</title>
        <authorList>
            <person name="Lin H."/>
            <person name="Littmann E."/>
            <person name="Kohout C."/>
            <person name="Pamer E.G."/>
        </authorList>
    </citation>
    <scope>NUCLEOTIDE SEQUENCE [LARGE SCALE GENOMIC DNA]</scope>
    <source>
        <strain evidence="2 3">DFI.1.165</strain>
    </source>
</reference>
<comment type="caution">
    <text evidence="2">The sequence shown here is derived from an EMBL/GenBank/DDBJ whole genome shotgun (WGS) entry which is preliminary data.</text>
</comment>
<dbReference type="Gene3D" id="3.90.550.10">
    <property type="entry name" value="Spore Coat Polysaccharide Biosynthesis Protein SpsA, Chain A"/>
    <property type="match status" value="1"/>
</dbReference>
<sequence>MKSYPKTLIVILNYSTYQLTLRLVEELGKLIYPNYKIMVVDNASPNESAVKLAEMAELKNYIFYKNDVNSGYAAGNNIGIRYAISHGFVYTWILNNDVLIKDMHILRKMVEVADMKTDIGCVGPQIYYLDGIVYSPYCTRPNLWSMTLGIAFDKYKRKKQSGISQKVYRVHGCCMLLRNSVMRQINCMDESTFLYEEENILAERMLKAGYYTFYYPETSIIHMESESVKKTQGNRSIKRLKTTFRSMDIYLKKYRHYNYFSRLVCKAVRGLIIIWRG</sequence>
<protein>
    <submittedName>
        <fullName evidence="2">Glycosyltransferase family 2 protein</fullName>
    </submittedName>
</protein>
<keyword evidence="3" id="KW-1185">Reference proteome</keyword>